<dbReference type="InterPro" id="IPR006685">
    <property type="entry name" value="MscS_channel_2nd"/>
</dbReference>
<proteinExistence type="inferred from homology"/>
<dbReference type="SUPFAM" id="SSF82861">
    <property type="entry name" value="Mechanosensitive channel protein MscS (YggB), transmembrane region"/>
    <property type="match status" value="1"/>
</dbReference>
<evidence type="ECO:0000256" key="4">
    <source>
        <dbReference type="ARBA" id="ARBA00022989"/>
    </source>
</evidence>
<gene>
    <name evidence="8" type="ORF">EDB95_5471</name>
</gene>
<organism evidence="8 9">
    <name type="scientific">Dinghuibacter silviterrae</name>
    <dbReference type="NCBI Taxonomy" id="1539049"/>
    <lineage>
        <taxon>Bacteria</taxon>
        <taxon>Pseudomonadati</taxon>
        <taxon>Bacteroidota</taxon>
        <taxon>Chitinophagia</taxon>
        <taxon>Chitinophagales</taxon>
        <taxon>Chitinophagaceae</taxon>
        <taxon>Dinghuibacter</taxon>
    </lineage>
</organism>
<keyword evidence="4 6" id="KW-1133">Transmembrane helix</keyword>
<keyword evidence="5 6" id="KW-0472">Membrane</keyword>
<reference evidence="8 9" key="1">
    <citation type="submission" date="2019-03" db="EMBL/GenBank/DDBJ databases">
        <title>Genomic Encyclopedia of Type Strains, Phase IV (KMG-IV): sequencing the most valuable type-strain genomes for metagenomic binning, comparative biology and taxonomic classification.</title>
        <authorList>
            <person name="Goeker M."/>
        </authorList>
    </citation>
    <scope>NUCLEOTIDE SEQUENCE [LARGE SCALE GENOMIC DNA]</scope>
    <source>
        <strain evidence="8 9">DSM 100059</strain>
    </source>
</reference>
<dbReference type="EMBL" id="SODV01000002">
    <property type="protein sequence ID" value="TDW97620.1"/>
    <property type="molecule type" value="Genomic_DNA"/>
</dbReference>
<dbReference type="Gene3D" id="1.10.287.1260">
    <property type="match status" value="1"/>
</dbReference>
<dbReference type="PANTHER" id="PTHR30566">
    <property type="entry name" value="YNAI-RELATED MECHANOSENSITIVE ION CHANNEL"/>
    <property type="match status" value="1"/>
</dbReference>
<dbReference type="Gene3D" id="2.30.30.60">
    <property type="match status" value="1"/>
</dbReference>
<evidence type="ECO:0000313" key="9">
    <source>
        <dbReference type="Proteomes" id="UP000294498"/>
    </source>
</evidence>
<evidence type="ECO:0000256" key="5">
    <source>
        <dbReference type="ARBA" id="ARBA00023136"/>
    </source>
</evidence>
<dbReference type="SUPFAM" id="SSF50182">
    <property type="entry name" value="Sm-like ribonucleoproteins"/>
    <property type="match status" value="1"/>
</dbReference>
<comment type="subcellular location">
    <subcellularLocation>
        <location evidence="1">Membrane</location>
        <topology evidence="1">Multi-pass membrane protein</topology>
    </subcellularLocation>
</comment>
<evidence type="ECO:0000256" key="2">
    <source>
        <dbReference type="ARBA" id="ARBA00008017"/>
    </source>
</evidence>
<dbReference type="Pfam" id="PF00924">
    <property type="entry name" value="MS_channel_2nd"/>
    <property type="match status" value="1"/>
</dbReference>
<feature type="transmembrane region" description="Helical" evidence="6">
    <location>
        <begin position="13"/>
        <end position="30"/>
    </location>
</feature>
<dbReference type="GO" id="GO:0016020">
    <property type="term" value="C:membrane"/>
    <property type="evidence" value="ECO:0007669"/>
    <property type="project" value="UniProtKB-SubCell"/>
</dbReference>
<evidence type="ECO:0000256" key="1">
    <source>
        <dbReference type="ARBA" id="ARBA00004141"/>
    </source>
</evidence>
<protein>
    <submittedName>
        <fullName evidence="8">Small-conductance mechanosensitive channel</fullName>
    </submittedName>
</protein>
<dbReference type="InterPro" id="IPR011014">
    <property type="entry name" value="MscS_channel_TM-2"/>
</dbReference>
<sequence>MLTFHLPDLVFDLLLFAAAIAAGLLVKFVLARISRRYKEQQAGQFSLWRSLLTRLGEPINIFIPLLLFNLLVPFLRLGTPYKDPIDKTVEICFDISVAFFLIAMVKVGEDYMYHRYDISKPINLKERKVRTQLQFIRKILVVLIILVAACVILLSFDSLRKMGASLLTGVGVGGIIIGFAAQRSLGALLAGFQIAFTQPLRIDDVLVVEGEWGRVEEITLTYVVLNIWDQRRLILPITYFVEKPFQNWTRTTADLLASVMFYLDYRTPVDAIRREVNQILENEPRWDKRVNVVHVTDLRERVMEVRVLLSARNSGDAFELRCKVREKIIAFLQEYHPESLPVDRFSVPQTLFDTPGAPAR</sequence>
<evidence type="ECO:0000256" key="3">
    <source>
        <dbReference type="ARBA" id="ARBA00022692"/>
    </source>
</evidence>
<dbReference type="PANTHER" id="PTHR30566:SF25">
    <property type="entry name" value="INNER MEMBRANE PROTEIN"/>
    <property type="match status" value="1"/>
</dbReference>
<accession>A0A4R8DKT4</accession>
<comment type="caution">
    <text evidence="8">The sequence shown here is derived from an EMBL/GenBank/DDBJ whole genome shotgun (WGS) entry which is preliminary data.</text>
</comment>
<feature type="transmembrane region" description="Helical" evidence="6">
    <location>
        <begin position="162"/>
        <end position="181"/>
    </location>
</feature>
<feature type="transmembrane region" description="Helical" evidence="6">
    <location>
        <begin position="135"/>
        <end position="156"/>
    </location>
</feature>
<keyword evidence="3 6" id="KW-0812">Transmembrane</keyword>
<dbReference type="AlphaFoldDB" id="A0A4R8DKT4"/>
<evidence type="ECO:0000256" key="6">
    <source>
        <dbReference type="SAM" id="Phobius"/>
    </source>
</evidence>
<comment type="similarity">
    <text evidence="2">Belongs to the MscS (TC 1.A.23) family.</text>
</comment>
<evidence type="ECO:0000259" key="7">
    <source>
        <dbReference type="Pfam" id="PF00924"/>
    </source>
</evidence>
<name>A0A4R8DKT4_9BACT</name>
<dbReference type="Proteomes" id="UP000294498">
    <property type="component" value="Unassembled WGS sequence"/>
</dbReference>
<dbReference type="RefSeq" id="WP_134000174.1">
    <property type="nucleotide sequence ID" value="NZ_SODV01000002.1"/>
</dbReference>
<dbReference type="InterPro" id="IPR023408">
    <property type="entry name" value="MscS_beta-dom_sf"/>
</dbReference>
<feature type="transmembrane region" description="Helical" evidence="6">
    <location>
        <begin position="51"/>
        <end position="75"/>
    </location>
</feature>
<dbReference type="GO" id="GO:0008381">
    <property type="term" value="F:mechanosensitive monoatomic ion channel activity"/>
    <property type="evidence" value="ECO:0007669"/>
    <property type="project" value="UniProtKB-ARBA"/>
</dbReference>
<keyword evidence="9" id="KW-1185">Reference proteome</keyword>
<evidence type="ECO:0000313" key="8">
    <source>
        <dbReference type="EMBL" id="TDW97620.1"/>
    </source>
</evidence>
<dbReference type="InterPro" id="IPR010920">
    <property type="entry name" value="LSM_dom_sf"/>
</dbReference>
<dbReference type="OrthoDB" id="9792218at2"/>
<feature type="domain" description="Mechanosensitive ion channel MscS" evidence="7">
    <location>
        <begin position="187"/>
        <end position="250"/>
    </location>
</feature>